<dbReference type="InterPro" id="IPR036291">
    <property type="entry name" value="NAD(P)-bd_dom_sf"/>
</dbReference>
<gene>
    <name evidence="1" type="ORF">DI536_27690</name>
</gene>
<reference evidence="1 2" key="1">
    <citation type="submission" date="2017-08" db="EMBL/GenBank/DDBJ databases">
        <title>Infants hospitalized years apart are colonized by the same room-sourced microbial strains.</title>
        <authorList>
            <person name="Brooks B."/>
            <person name="Olm M.R."/>
            <person name="Firek B.A."/>
            <person name="Baker R."/>
            <person name="Thomas B.C."/>
            <person name="Morowitz M.J."/>
            <person name="Banfield J.F."/>
        </authorList>
    </citation>
    <scope>NUCLEOTIDE SEQUENCE [LARGE SCALE GENOMIC DNA]</scope>
    <source>
        <strain evidence="1">S2_003_000_R2_14</strain>
    </source>
</reference>
<accession>A0A2W5T088</accession>
<dbReference type="AlphaFoldDB" id="A0A2W5T088"/>
<dbReference type="Gene3D" id="3.40.50.720">
    <property type="entry name" value="NAD(P)-binding Rossmann-like Domain"/>
    <property type="match status" value="1"/>
</dbReference>
<dbReference type="Pfam" id="PF00106">
    <property type="entry name" value="adh_short"/>
    <property type="match status" value="1"/>
</dbReference>
<dbReference type="EMBL" id="QFQP01000031">
    <property type="protein sequence ID" value="PZR07437.1"/>
    <property type="molecule type" value="Genomic_DNA"/>
</dbReference>
<sequence>MTKPLLAVFGAGTGLGAHLSQRFEREGYRVALVCRNAAKFRPLEGDDYRAFAAELSEPGSAVHALHEIETAMGRVDVLHYAPIATAGIFRPARELDTAFLERLVRLYLYSPVELVRAVLPSMLERKSGAIVVTHGITAVRPLAGMSGLGPVTAAARNYVYGLNAELTNTGVFAGTMTVGGVIAGSEGHRLVVQGGQPLPPGTRVLDPRELADAVWKLVTERTRVEVAVP</sequence>
<dbReference type="SUPFAM" id="SSF51735">
    <property type="entry name" value="NAD(P)-binding Rossmann-fold domains"/>
    <property type="match status" value="1"/>
</dbReference>
<name>A0A2W5T088_9BACT</name>
<dbReference type="PANTHER" id="PTHR43431">
    <property type="entry name" value="OXIDOREDUCTASE, SHORT CHAIN DEHYDROGENASE/REDUCTASE FAMILY (AFU_ORTHOLOGUE AFUA_5G14000)"/>
    <property type="match status" value="1"/>
</dbReference>
<proteinExistence type="predicted"/>
<protein>
    <submittedName>
        <fullName evidence="1">Short-chain dehydrogenase</fullName>
    </submittedName>
</protein>
<dbReference type="InterPro" id="IPR002347">
    <property type="entry name" value="SDR_fam"/>
</dbReference>
<comment type="caution">
    <text evidence="1">The sequence shown here is derived from an EMBL/GenBank/DDBJ whole genome shotgun (WGS) entry which is preliminary data.</text>
</comment>
<evidence type="ECO:0000313" key="1">
    <source>
        <dbReference type="EMBL" id="PZR07437.1"/>
    </source>
</evidence>
<dbReference type="PRINTS" id="PR00081">
    <property type="entry name" value="GDHRDH"/>
</dbReference>
<evidence type="ECO:0000313" key="2">
    <source>
        <dbReference type="Proteomes" id="UP000249061"/>
    </source>
</evidence>
<dbReference type="Proteomes" id="UP000249061">
    <property type="component" value="Unassembled WGS sequence"/>
</dbReference>
<dbReference type="PANTHER" id="PTHR43431:SF7">
    <property type="entry name" value="OXIDOREDUCTASE, SHORT CHAIN DEHYDROGENASE_REDUCTASE FAMILY (AFU_ORTHOLOGUE AFUA_5G14000)"/>
    <property type="match status" value="1"/>
</dbReference>
<organism evidence="1 2">
    <name type="scientific">Archangium gephyra</name>
    <dbReference type="NCBI Taxonomy" id="48"/>
    <lineage>
        <taxon>Bacteria</taxon>
        <taxon>Pseudomonadati</taxon>
        <taxon>Myxococcota</taxon>
        <taxon>Myxococcia</taxon>
        <taxon>Myxococcales</taxon>
        <taxon>Cystobacterineae</taxon>
        <taxon>Archangiaceae</taxon>
        <taxon>Archangium</taxon>
    </lineage>
</organism>